<dbReference type="InterPro" id="IPR017937">
    <property type="entry name" value="Thioredoxin_CS"/>
</dbReference>
<accession>A0ABN7T7T6</accession>
<sequence length="296" mass="33180">MSRVIDCDEDSFFGRTLDASRKFVVDFTASWCAPCRQMAPKFDELSVQYPYLTFLKVDIDKCPVGADKYGIRSVPSFVFLEGTNQIDYVGGMDPDQLAEKCKKHGTPVKGDPVEHDLVCSLEELFVGLTKKIKIVRKRRQMDGDFYDNEKVLEVPVKAGWKAGTKITFAGEGDEEGMKLASDIIFVVKEKEHPRYTREGNNLVYSFDIPLKEVLLHGIEQDVPLFDGERVHSFRADTDPTLMVDDFVVPGEGMPISKAPGTRGDLIIRPNIKLPSCATIDALTEDQRDSLADILSY</sequence>
<dbReference type="InterPro" id="IPR051339">
    <property type="entry name" value="DnaJ_subfamily_B"/>
</dbReference>
<reference evidence="3 4" key="1">
    <citation type="submission" date="2021-04" db="EMBL/GenBank/DDBJ databases">
        <authorList>
            <person name="Bliznina A."/>
        </authorList>
    </citation>
    <scope>NUCLEOTIDE SEQUENCE [LARGE SCALE GENOMIC DNA]</scope>
</reference>
<dbReference type="CDD" id="cd02947">
    <property type="entry name" value="TRX_family"/>
    <property type="match status" value="1"/>
</dbReference>
<dbReference type="Gene3D" id="3.40.30.10">
    <property type="entry name" value="Glutaredoxin"/>
    <property type="match status" value="1"/>
</dbReference>
<dbReference type="Pfam" id="PF01556">
    <property type="entry name" value="DnaJ_C"/>
    <property type="match status" value="1"/>
</dbReference>
<dbReference type="CDD" id="cd10747">
    <property type="entry name" value="DnaJ_C"/>
    <property type="match status" value="1"/>
</dbReference>
<dbReference type="SUPFAM" id="SSF49493">
    <property type="entry name" value="HSP40/DnaJ peptide-binding domain"/>
    <property type="match status" value="2"/>
</dbReference>
<evidence type="ECO:0000313" key="3">
    <source>
        <dbReference type="EMBL" id="CAG5112544.1"/>
    </source>
</evidence>
<keyword evidence="1" id="KW-0143">Chaperone</keyword>
<evidence type="ECO:0000256" key="1">
    <source>
        <dbReference type="ARBA" id="ARBA00023186"/>
    </source>
</evidence>
<dbReference type="PANTHER" id="PTHR24078:SF553">
    <property type="entry name" value="DNAJ HOMOLOG SUBFAMILY B MEMBER 5"/>
    <property type="match status" value="1"/>
</dbReference>
<evidence type="ECO:0000313" key="4">
    <source>
        <dbReference type="Proteomes" id="UP001158576"/>
    </source>
</evidence>
<dbReference type="InterPro" id="IPR036249">
    <property type="entry name" value="Thioredoxin-like_sf"/>
</dbReference>
<dbReference type="Pfam" id="PF00085">
    <property type="entry name" value="Thioredoxin"/>
    <property type="match status" value="1"/>
</dbReference>
<proteinExistence type="predicted"/>
<dbReference type="Gene3D" id="2.60.260.20">
    <property type="entry name" value="Urease metallochaperone UreE, N-terminal domain"/>
    <property type="match status" value="2"/>
</dbReference>
<evidence type="ECO:0000259" key="2">
    <source>
        <dbReference type="PROSITE" id="PS51352"/>
    </source>
</evidence>
<dbReference type="InterPro" id="IPR008971">
    <property type="entry name" value="HSP40/DnaJ_pept-bd"/>
</dbReference>
<dbReference type="PROSITE" id="PS00194">
    <property type="entry name" value="THIOREDOXIN_1"/>
    <property type="match status" value="1"/>
</dbReference>
<gene>
    <name evidence="3" type="ORF">OKIOD_LOCUS15514</name>
</gene>
<feature type="domain" description="Thioredoxin" evidence="2">
    <location>
        <begin position="1"/>
        <end position="106"/>
    </location>
</feature>
<organism evidence="3 4">
    <name type="scientific">Oikopleura dioica</name>
    <name type="common">Tunicate</name>
    <dbReference type="NCBI Taxonomy" id="34765"/>
    <lineage>
        <taxon>Eukaryota</taxon>
        <taxon>Metazoa</taxon>
        <taxon>Chordata</taxon>
        <taxon>Tunicata</taxon>
        <taxon>Appendicularia</taxon>
        <taxon>Copelata</taxon>
        <taxon>Oikopleuridae</taxon>
        <taxon>Oikopleura</taxon>
    </lineage>
</organism>
<dbReference type="PANTHER" id="PTHR24078">
    <property type="entry name" value="DNAJ HOMOLOG SUBFAMILY C MEMBER"/>
    <property type="match status" value="1"/>
</dbReference>
<dbReference type="Proteomes" id="UP001158576">
    <property type="component" value="Chromosome 2"/>
</dbReference>
<dbReference type="SUPFAM" id="SSF52833">
    <property type="entry name" value="Thioredoxin-like"/>
    <property type="match status" value="1"/>
</dbReference>
<keyword evidence="4" id="KW-1185">Reference proteome</keyword>
<name>A0ABN7T7T6_OIKDI</name>
<dbReference type="InterPro" id="IPR002939">
    <property type="entry name" value="DnaJ_C"/>
</dbReference>
<dbReference type="EMBL" id="OU015567">
    <property type="protein sequence ID" value="CAG5112544.1"/>
    <property type="molecule type" value="Genomic_DNA"/>
</dbReference>
<protein>
    <submittedName>
        <fullName evidence="3">Oidioi.mRNA.OKI2018_I69.chr2.g6749.t1.cds</fullName>
    </submittedName>
</protein>
<dbReference type="InterPro" id="IPR013766">
    <property type="entry name" value="Thioredoxin_domain"/>
</dbReference>
<dbReference type="PROSITE" id="PS51352">
    <property type="entry name" value="THIOREDOXIN_2"/>
    <property type="match status" value="1"/>
</dbReference>